<dbReference type="AlphaFoldDB" id="A0A2K1QPR6"/>
<feature type="region of interest" description="Disordered" evidence="1">
    <location>
        <begin position="230"/>
        <end position="255"/>
    </location>
</feature>
<name>A0A2K1QPR6_9PEZI</name>
<sequence>MSHSFSKSWKAPSVVAREHWIRILKSRDHLCPDSPFLPRIFDQTEHNRLMNSARLDLARSKATSTSKDAQVMASNAASRGLDASSLLPLHAHTPLDPTLSVPLCLPTIWAPSAESKRPFTAPWPSIAELKYEGDERIATSLDHRRFLPVPRFPTDVEGMGWAEVAFLPQTELDRVHRVEEEEVLFQGFEVGEREIGEDEGRELLGESLWACLEGSHEFCVEKVGDQGVGKGTVEKKEGLEEGVGAWEQAASGQGD</sequence>
<dbReference type="InParanoid" id="A0A2K1QPR6"/>
<dbReference type="EMBL" id="NKHZ01000055">
    <property type="protein sequence ID" value="PNS16939.1"/>
    <property type="molecule type" value="Genomic_DNA"/>
</dbReference>
<evidence type="ECO:0000313" key="3">
    <source>
        <dbReference type="Proteomes" id="UP000243797"/>
    </source>
</evidence>
<dbReference type="STRING" id="2082308.A0A2K1QPR6"/>
<keyword evidence="3" id="KW-1185">Reference proteome</keyword>
<dbReference type="OrthoDB" id="5305306at2759"/>
<evidence type="ECO:0000256" key="1">
    <source>
        <dbReference type="SAM" id="MobiDB-lite"/>
    </source>
</evidence>
<proteinExistence type="predicted"/>
<comment type="caution">
    <text evidence="2">The sequence shown here is derived from an EMBL/GenBank/DDBJ whole genome shotgun (WGS) entry which is preliminary data.</text>
</comment>
<organism evidence="2 3">
    <name type="scientific">Sphaceloma murrayae</name>
    <dbReference type="NCBI Taxonomy" id="2082308"/>
    <lineage>
        <taxon>Eukaryota</taxon>
        <taxon>Fungi</taxon>
        <taxon>Dikarya</taxon>
        <taxon>Ascomycota</taxon>
        <taxon>Pezizomycotina</taxon>
        <taxon>Dothideomycetes</taxon>
        <taxon>Dothideomycetidae</taxon>
        <taxon>Myriangiales</taxon>
        <taxon>Elsinoaceae</taxon>
        <taxon>Sphaceloma</taxon>
    </lineage>
</organism>
<protein>
    <submittedName>
        <fullName evidence="2">Uncharacterized protein</fullName>
    </submittedName>
</protein>
<gene>
    <name evidence="2" type="ORF">CAC42_4903</name>
</gene>
<dbReference type="Proteomes" id="UP000243797">
    <property type="component" value="Unassembled WGS sequence"/>
</dbReference>
<evidence type="ECO:0000313" key="2">
    <source>
        <dbReference type="EMBL" id="PNS16939.1"/>
    </source>
</evidence>
<reference evidence="2 3" key="1">
    <citation type="submission" date="2017-06" db="EMBL/GenBank/DDBJ databases">
        <title>Draft genome sequence of a variant of Elsinoe murrayae.</title>
        <authorList>
            <person name="Cheng Q."/>
        </authorList>
    </citation>
    <scope>NUCLEOTIDE SEQUENCE [LARGE SCALE GENOMIC DNA]</scope>
    <source>
        <strain evidence="2 3">CQ-2017a</strain>
    </source>
</reference>
<accession>A0A2K1QPR6</accession>